<evidence type="ECO:0000313" key="2">
    <source>
        <dbReference type="EMBL" id="GMK46100.1"/>
    </source>
</evidence>
<protein>
    <submittedName>
        <fullName evidence="2">Uncharacterized protein</fullName>
    </submittedName>
</protein>
<accession>A0ABQ6NLY7</accession>
<dbReference type="EMBL" id="BTCL01000010">
    <property type="protein sequence ID" value="GMK46100.1"/>
    <property type="molecule type" value="Genomic_DNA"/>
</dbReference>
<proteinExistence type="predicted"/>
<reference evidence="2 3" key="1">
    <citation type="submission" date="2023-05" db="EMBL/GenBank/DDBJ databases">
        <title>Draft genome of Paenibacillus sp. CCS26.</title>
        <authorList>
            <person name="Akita H."/>
            <person name="Shinto Y."/>
            <person name="Kimura Z."/>
        </authorList>
    </citation>
    <scope>NUCLEOTIDE SEQUENCE [LARGE SCALE GENOMIC DNA]</scope>
    <source>
        <strain evidence="2 3">CCS26</strain>
    </source>
</reference>
<organism evidence="2 3">
    <name type="scientific">Paenibacillus glycanilyticus</name>
    <dbReference type="NCBI Taxonomy" id="126569"/>
    <lineage>
        <taxon>Bacteria</taxon>
        <taxon>Bacillati</taxon>
        <taxon>Bacillota</taxon>
        <taxon>Bacilli</taxon>
        <taxon>Bacillales</taxon>
        <taxon>Paenibacillaceae</taxon>
        <taxon>Paenibacillus</taxon>
    </lineage>
</organism>
<feature type="region of interest" description="Disordered" evidence="1">
    <location>
        <begin position="20"/>
        <end position="50"/>
    </location>
</feature>
<dbReference type="Proteomes" id="UP001285921">
    <property type="component" value="Unassembled WGS sequence"/>
</dbReference>
<feature type="compositionally biased region" description="Basic residues" evidence="1">
    <location>
        <begin position="20"/>
        <end position="38"/>
    </location>
</feature>
<name>A0ABQ6NLY7_9BACL</name>
<comment type="caution">
    <text evidence="2">The sequence shown here is derived from an EMBL/GenBank/DDBJ whole genome shotgun (WGS) entry which is preliminary data.</text>
</comment>
<evidence type="ECO:0000313" key="3">
    <source>
        <dbReference type="Proteomes" id="UP001285921"/>
    </source>
</evidence>
<keyword evidence="3" id="KW-1185">Reference proteome</keyword>
<gene>
    <name evidence="2" type="ORF">PghCCS26_32280</name>
</gene>
<evidence type="ECO:0000256" key="1">
    <source>
        <dbReference type="SAM" id="MobiDB-lite"/>
    </source>
</evidence>
<sequence length="50" mass="5965">MPRELPGRQDLRGLKVRKERKVRRGHKELRGRKEHKVCKGLLEQPVRPGR</sequence>